<dbReference type="AlphaFoldDB" id="A0A0R1S3G0"/>
<feature type="domain" description="GFO/IDH/MocA-like oxidoreductase" evidence="2">
    <location>
        <begin position="149"/>
        <end position="245"/>
    </location>
</feature>
<dbReference type="InterPro" id="IPR055170">
    <property type="entry name" value="GFO_IDH_MocA-like_dom"/>
</dbReference>
<evidence type="ECO:0000313" key="3">
    <source>
        <dbReference type="EMBL" id="KRL63516.1"/>
    </source>
</evidence>
<proteinExistence type="predicted"/>
<dbReference type="SUPFAM" id="SSF55347">
    <property type="entry name" value="Glyceraldehyde-3-phosphate dehydrogenase-like, C-terminal domain"/>
    <property type="match status" value="1"/>
</dbReference>
<protein>
    <submittedName>
        <fullName evidence="3">Oxidoreductase domain-containing protein</fullName>
    </submittedName>
</protein>
<dbReference type="EMBL" id="AZFB01000003">
    <property type="protein sequence ID" value="KRL63516.1"/>
    <property type="molecule type" value="Genomic_DNA"/>
</dbReference>
<dbReference type="Pfam" id="PF22725">
    <property type="entry name" value="GFO_IDH_MocA_C3"/>
    <property type="match status" value="1"/>
</dbReference>
<dbReference type="Gene3D" id="3.30.360.10">
    <property type="entry name" value="Dihydrodipicolinate Reductase, domain 2"/>
    <property type="match status" value="1"/>
</dbReference>
<dbReference type="Pfam" id="PF01408">
    <property type="entry name" value="GFO_IDH_MocA"/>
    <property type="match status" value="1"/>
</dbReference>
<evidence type="ECO:0000259" key="1">
    <source>
        <dbReference type="Pfam" id="PF01408"/>
    </source>
</evidence>
<dbReference type="RefSeq" id="WP_027825497.1">
    <property type="nucleotide sequence ID" value="NZ_AZFB01000003.1"/>
</dbReference>
<dbReference type="InterPro" id="IPR000683">
    <property type="entry name" value="Gfo/Idh/MocA-like_OxRdtase_N"/>
</dbReference>
<dbReference type="Gene3D" id="3.40.50.720">
    <property type="entry name" value="NAD(P)-binding Rossmann-like Domain"/>
    <property type="match status" value="1"/>
</dbReference>
<organism evidence="3 4">
    <name type="scientific">Lactobacillus psittaci DSM 15354</name>
    <dbReference type="NCBI Taxonomy" id="1122152"/>
    <lineage>
        <taxon>Bacteria</taxon>
        <taxon>Bacillati</taxon>
        <taxon>Bacillota</taxon>
        <taxon>Bacilli</taxon>
        <taxon>Lactobacillales</taxon>
        <taxon>Lactobacillaceae</taxon>
        <taxon>Lactobacillus</taxon>
    </lineage>
</organism>
<dbReference type="GO" id="GO:0000166">
    <property type="term" value="F:nucleotide binding"/>
    <property type="evidence" value="ECO:0007669"/>
    <property type="project" value="InterPro"/>
</dbReference>
<dbReference type="Proteomes" id="UP000051931">
    <property type="component" value="Unassembled WGS sequence"/>
</dbReference>
<dbReference type="PANTHER" id="PTHR43054">
    <property type="match status" value="1"/>
</dbReference>
<dbReference type="InterPro" id="IPR036291">
    <property type="entry name" value="NAD(P)-bd_dom_sf"/>
</dbReference>
<sequence>MLKLGIIGTSWISKQLVGAAQATNKWKVTSVYSRKLARAKEFGQPLGISDFFDDLEIFFTNGDFDTVYIASPNSRHFQQAKLAIEHGKNVIVEKPAFTNPKQYDEIARLLVQYDCHLVEAARHIHTRIFERLKDDVQKLPQIDGAYLNVRQYSSRMHTLAPGEEPANVFKPEFAGGALMDIGVYGIYVAVALFGMPISCLYSPVLYRKEIDLSGIVILDYDGFGVTVDIAKNTTTHQGSEIYGDKEVVGIDSILNMHKLTYYDADGQKHTSRIKVPENPLYEEMNEFADLFNNPDRKLADYWVLSKQVGEVLYKLRKTAGIEFPQD</sequence>
<dbReference type="SUPFAM" id="SSF51735">
    <property type="entry name" value="NAD(P)-binding Rossmann-fold domains"/>
    <property type="match status" value="1"/>
</dbReference>
<dbReference type="eggNOG" id="COG0673">
    <property type="taxonomic scope" value="Bacteria"/>
</dbReference>
<comment type="caution">
    <text evidence="3">The sequence shown here is derived from an EMBL/GenBank/DDBJ whole genome shotgun (WGS) entry which is preliminary data.</text>
</comment>
<dbReference type="OrthoDB" id="9815825at2"/>
<feature type="domain" description="Gfo/Idh/MocA-like oxidoreductase N-terminal" evidence="1">
    <location>
        <begin position="3"/>
        <end position="117"/>
    </location>
</feature>
<evidence type="ECO:0000259" key="2">
    <source>
        <dbReference type="Pfam" id="PF22725"/>
    </source>
</evidence>
<dbReference type="PATRIC" id="fig|1122152.4.peg.773"/>
<name>A0A0R1S3G0_9LACO</name>
<reference evidence="3 4" key="1">
    <citation type="journal article" date="2015" name="Genome Announc.">
        <title>Expanding the biotechnology potential of lactobacilli through comparative genomics of 213 strains and associated genera.</title>
        <authorList>
            <person name="Sun Z."/>
            <person name="Harris H.M."/>
            <person name="McCann A."/>
            <person name="Guo C."/>
            <person name="Argimon S."/>
            <person name="Zhang W."/>
            <person name="Yang X."/>
            <person name="Jeffery I.B."/>
            <person name="Cooney J.C."/>
            <person name="Kagawa T.F."/>
            <person name="Liu W."/>
            <person name="Song Y."/>
            <person name="Salvetti E."/>
            <person name="Wrobel A."/>
            <person name="Rasinkangas P."/>
            <person name="Parkhill J."/>
            <person name="Rea M.C."/>
            <person name="O'Sullivan O."/>
            <person name="Ritari J."/>
            <person name="Douillard F.P."/>
            <person name="Paul Ross R."/>
            <person name="Yang R."/>
            <person name="Briner A.E."/>
            <person name="Felis G.E."/>
            <person name="de Vos W.M."/>
            <person name="Barrangou R."/>
            <person name="Klaenhammer T.R."/>
            <person name="Caufield P.W."/>
            <person name="Cui Y."/>
            <person name="Zhang H."/>
            <person name="O'Toole P.W."/>
        </authorList>
    </citation>
    <scope>NUCLEOTIDE SEQUENCE [LARGE SCALE GENOMIC DNA]</scope>
    <source>
        <strain evidence="3 4">DSM 15354</strain>
    </source>
</reference>
<gene>
    <name evidence="3" type="ORF">FC23_GL000759</name>
</gene>
<keyword evidence="4" id="KW-1185">Reference proteome</keyword>
<evidence type="ECO:0000313" key="4">
    <source>
        <dbReference type="Proteomes" id="UP000051931"/>
    </source>
</evidence>
<accession>A0A0R1S3G0</accession>
<dbReference type="PANTHER" id="PTHR43054:SF1">
    <property type="entry name" value="SCYLLO-INOSITOL 2-DEHYDROGENASE (NADP(+)) IOLU"/>
    <property type="match status" value="1"/>
</dbReference>
<dbReference type="STRING" id="1122152.GCA_000425905_00196"/>